<keyword evidence="2 7" id="KW-0812">Transmembrane</keyword>
<feature type="transmembrane region" description="Helical" evidence="7">
    <location>
        <begin position="20"/>
        <end position="45"/>
    </location>
</feature>
<feature type="compositionally biased region" description="Basic and acidic residues" evidence="6">
    <location>
        <begin position="173"/>
        <end position="182"/>
    </location>
</feature>
<feature type="region of interest" description="Disordered" evidence="6">
    <location>
        <begin position="370"/>
        <end position="500"/>
    </location>
</feature>
<dbReference type="SMR" id="A0A816QWD6"/>
<dbReference type="EMBL" id="JAGKQM010000016">
    <property type="protein sequence ID" value="KAH0875608.1"/>
    <property type="molecule type" value="Genomic_DNA"/>
</dbReference>
<keyword evidence="3 7" id="KW-1133">Transmembrane helix</keyword>
<keyword evidence="5" id="KW-0175">Coiled coil</keyword>
<protein>
    <submittedName>
        <fullName evidence="9">(rape) hypothetical protein</fullName>
    </submittedName>
</protein>
<feature type="region of interest" description="Disordered" evidence="6">
    <location>
        <begin position="763"/>
        <end position="793"/>
    </location>
</feature>
<dbReference type="Pfam" id="PF04576">
    <property type="entry name" value="Zein-binding"/>
    <property type="match status" value="1"/>
</dbReference>
<dbReference type="InterPro" id="IPR007656">
    <property type="entry name" value="GTD-bd"/>
</dbReference>
<evidence type="ECO:0000259" key="8">
    <source>
        <dbReference type="PROSITE" id="PS51775"/>
    </source>
</evidence>
<reference evidence="9" key="1">
    <citation type="submission" date="2021-01" db="EMBL/GenBank/DDBJ databases">
        <authorList>
            <consortium name="Genoscope - CEA"/>
            <person name="William W."/>
        </authorList>
    </citation>
    <scope>NUCLEOTIDE SEQUENCE</scope>
</reference>
<feature type="domain" description="GTD-binding" evidence="8">
    <location>
        <begin position="572"/>
        <end position="670"/>
    </location>
</feature>
<feature type="compositionally biased region" description="Acidic residues" evidence="6">
    <location>
        <begin position="468"/>
        <end position="485"/>
    </location>
</feature>
<feature type="compositionally biased region" description="Basic and acidic residues" evidence="6">
    <location>
        <begin position="456"/>
        <end position="467"/>
    </location>
</feature>
<dbReference type="InterPro" id="IPR039306">
    <property type="entry name" value="MYOB"/>
</dbReference>
<evidence type="ECO:0000313" key="10">
    <source>
        <dbReference type="EMBL" id="KAH0875608.1"/>
    </source>
</evidence>
<dbReference type="PANTHER" id="PTHR31448:SF3">
    <property type="entry name" value="MYOSIN-BINDING PROTEIN 2"/>
    <property type="match status" value="1"/>
</dbReference>
<feature type="coiled-coil region" evidence="5">
    <location>
        <begin position="574"/>
        <end position="679"/>
    </location>
</feature>
<dbReference type="Proteomes" id="UP000824890">
    <property type="component" value="Unassembled WGS sequence"/>
</dbReference>
<feature type="region of interest" description="Disordered" evidence="6">
    <location>
        <begin position="171"/>
        <end position="241"/>
    </location>
</feature>
<dbReference type="EMBL" id="HG994370">
    <property type="protein sequence ID" value="CAF2063901.1"/>
    <property type="molecule type" value="Genomic_DNA"/>
</dbReference>
<dbReference type="PANTHER" id="PTHR31448">
    <property type="entry name" value="MYOSIN-BINDING PROTEIN 2"/>
    <property type="match status" value="1"/>
</dbReference>
<evidence type="ECO:0000256" key="3">
    <source>
        <dbReference type="ARBA" id="ARBA00022989"/>
    </source>
</evidence>
<feature type="compositionally biased region" description="Acidic residues" evidence="6">
    <location>
        <begin position="183"/>
        <end position="241"/>
    </location>
</feature>
<evidence type="ECO:0000256" key="2">
    <source>
        <dbReference type="ARBA" id="ARBA00022692"/>
    </source>
</evidence>
<keyword evidence="11" id="KW-1185">Reference proteome</keyword>
<proteinExistence type="predicted"/>
<sequence>MAANRFATLIHRKTNRITLVLVYAFLEWTLISFILLNSLFSYFILRFADYFGLKRPCLLCCRLDRFFDPSGKSPSHKDLLCDDHVHALEISTVPSKPLLESKGSVQGRVEFPKELVSCAPIEPDLRDDKGYSFIDTNLIGDDVQVHNGRLFTERSRSIFVLEEHVGSAPLIDSQERSFTKDEQETEENEDVDVEEEETEEKVVDEEETEEKVDDDDEDEEETEEKDVDDEEETEEKVIDDDEEFSCFVSSFDCNREVVVTEKEEEENRVDLADETVDKPAPATNLEFYIDDEDCHLIPVEEFYKPSEEVREISDVNGDFILDFGAEPDFAAAAEEGVMLPSDEISALSSPGEPKREEAVTNQGALLMSVCPDQQQQPEPDFAAAEGEVEDVGLSSTFPSPEESEPENAKTTQGDLLIFICPDQQQSEPDSAAATTAEEDVGLSSDETSAAPLPGELKQDEAETKQDSPTDDESLQTQTDDDETDADVSIGTEIPDHDQIGGDQSHQLIIPQDNDDDNDHCNHTLEFRTVDIETRRPVLHANKERLLETSNCLHNAMFQLDRTEPEANLEGSLTVAKLKSELEEERKALNALYEELEEERSASATAANETMAMINRLHEEKAAMQMEALQYQRMMEEQSEFDQEALQLLNEVIVKREKEIAELEKELEVCRKRLEEYEAKERMGMMMRRMRDSSVDSYRNNEGSDENNGELGHKSVEGESEMENTPVDVVLRLDECLDDYEGERLSILGRLKFLEEKLTALNDEEDNEEEAKTFESNGSINGNGHVHDKETNGKHRVLKSKRLLPLFDAVDGEIGNGDHYENGVDESEKGEIVNVEGEVDELYERLEALEADREFLRHCVGSLKKGDKGVHLLHEILQHLRDLKNIDLIRVRENEDMSF</sequence>
<dbReference type="AlphaFoldDB" id="A0A816QWD6"/>
<evidence type="ECO:0000313" key="9">
    <source>
        <dbReference type="EMBL" id="CAF2063901.1"/>
    </source>
</evidence>
<evidence type="ECO:0000313" key="11">
    <source>
        <dbReference type="Proteomes" id="UP000824890"/>
    </source>
</evidence>
<evidence type="ECO:0000256" key="5">
    <source>
        <dbReference type="SAM" id="Coils"/>
    </source>
</evidence>
<evidence type="ECO:0000256" key="7">
    <source>
        <dbReference type="SAM" id="Phobius"/>
    </source>
</evidence>
<evidence type="ECO:0000256" key="4">
    <source>
        <dbReference type="ARBA" id="ARBA00023136"/>
    </source>
</evidence>
<evidence type="ECO:0000256" key="6">
    <source>
        <dbReference type="SAM" id="MobiDB-lite"/>
    </source>
</evidence>
<organism evidence="9">
    <name type="scientific">Brassica napus</name>
    <name type="common">Rape</name>
    <dbReference type="NCBI Taxonomy" id="3708"/>
    <lineage>
        <taxon>Eukaryota</taxon>
        <taxon>Viridiplantae</taxon>
        <taxon>Streptophyta</taxon>
        <taxon>Embryophyta</taxon>
        <taxon>Tracheophyta</taxon>
        <taxon>Spermatophyta</taxon>
        <taxon>Magnoliopsida</taxon>
        <taxon>eudicotyledons</taxon>
        <taxon>Gunneridae</taxon>
        <taxon>Pentapetalae</taxon>
        <taxon>rosids</taxon>
        <taxon>malvids</taxon>
        <taxon>Brassicales</taxon>
        <taxon>Brassicaceae</taxon>
        <taxon>Brassiceae</taxon>
        <taxon>Brassica</taxon>
    </lineage>
</organism>
<dbReference type="Proteomes" id="UP001295469">
    <property type="component" value="Chromosome C06"/>
</dbReference>
<dbReference type="OrthoDB" id="1888939at2759"/>
<comment type="subcellular location">
    <subcellularLocation>
        <location evidence="1">Membrane</location>
        <topology evidence="1">Single-pass membrane protein</topology>
    </subcellularLocation>
</comment>
<feature type="coiled-coil region" evidence="5">
    <location>
        <begin position="831"/>
        <end position="858"/>
    </location>
</feature>
<dbReference type="GO" id="GO:0080115">
    <property type="term" value="F:myosin XI tail binding"/>
    <property type="evidence" value="ECO:0007669"/>
    <property type="project" value="UniProtKB-ARBA"/>
</dbReference>
<evidence type="ECO:0000256" key="1">
    <source>
        <dbReference type="ARBA" id="ARBA00004167"/>
    </source>
</evidence>
<reference evidence="10 11" key="2">
    <citation type="submission" date="2021-05" db="EMBL/GenBank/DDBJ databases">
        <title>Genome Assembly of Synthetic Allotetraploid Brassica napus Reveals Homoeologous Exchanges between Subgenomes.</title>
        <authorList>
            <person name="Davis J.T."/>
        </authorList>
    </citation>
    <scope>NUCLEOTIDE SEQUENCE [LARGE SCALE GENOMIC DNA]</scope>
    <source>
        <strain evidence="11">cv. Da-Ae</strain>
        <tissue evidence="10">Seedling</tissue>
    </source>
</reference>
<gene>
    <name evidence="9" type="ORF">DARMORV10_C06P44820.1</name>
    <name evidence="10" type="ORF">HID58_072970</name>
</gene>
<dbReference type="GO" id="GO:0016020">
    <property type="term" value="C:membrane"/>
    <property type="evidence" value="ECO:0007669"/>
    <property type="project" value="UniProtKB-SubCell"/>
</dbReference>
<feature type="region of interest" description="Disordered" evidence="6">
    <location>
        <begin position="690"/>
        <end position="722"/>
    </location>
</feature>
<dbReference type="PROSITE" id="PS51775">
    <property type="entry name" value="GTD_BINDING"/>
    <property type="match status" value="1"/>
</dbReference>
<name>A0A816QWD6_BRANA</name>
<keyword evidence="4 7" id="KW-0472">Membrane</keyword>
<accession>A0A816QWD6</accession>